<accession>A0A814K058</accession>
<comment type="caution">
    <text evidence="3">The sequence shown here is derived from an EMBL/GenBank/DDBJ whole genome shotgun (WGS) entry which is preliminary data.</text>
</comment>
<dbReference type="PANTHER" id="PTHR10357">
    <property type="entry name" value="ALPHA-AMYLASE FAMILY MEMBER"/>
    <property type="match status" value="1"/>
</dbReference>
<evidence type="ECO:0000313" key="3">
    <source>
        <dbReference type="EMBL" id="CAF1044915.1"/>
    </source>
</evidence>
<reference evidence="3" key="1">
    <citation type="submission" date="2021-02" db="EMBL/GenBank/DDBJ databases">
        <authorList>
            <person name="Nowell W R."/>
        </authorList>
    </citation>
    <scope>NUCLEOTIDE SEQUENCE</scope>
</reference>
<dbReference type="InterPro" id="IPR006047">
    <property type="entry name" value="GH13_cat_dom"/>
</dbReference>
<organism evidence="3 5">
    <name type="scientific">Didymodactylos carnosus</name>
    <dbReference type="NCBI Taxonomy" id="1234261"/>
    <lineage>
        <taxon>Eukaryota</taxon>
        <taxon>Metazoa</taxon>
        <taxon>Spiralia</taxon>
        <taxon>Gnathifera</taxon>
        <taxon>Rotifera</taxon>
        <taxon>Eurotatoria</taxon>
        <taxon>Bdelloidea</taxon>
        <taxon>Philodinida</taxon>
        <taxon>Philodinidae</taxon>
        <taxon>Didymodactylos</taxon>
    </lineage>
</organism>
<dbReference type="GO" id="GO:0005975">
    <property type="term" value="P:carbohydrate metabolic process"/>
    <property type="evidence" value="ECO:0007669"/>
    <property type="project" value="InterPro"/>
</dbReference>
<gene>
    <name evidence="3" type="ORF">GPM918_LOCUS15974</name>
    <name evidence="4" type="ORF">SRO942_LOCUS15974</name>
</gene>
<sequence>MNTSPFALIILFINIGYCQSSTYVNCINYQDAAYRETMGEYITYRPGSFYIQDSDQSGYVNFIKLSPPVNSNVMFDSTYVPVAGRWNKEYFWDGLGLFDPKSLIFYLKNVASSGSADISIKYIPVDDQSNKDLLPVVGDWTGQGFDSIGVYDRSKKSFYLRNTNTNGSADIILSINDTFNVATSNPVVGDWQNDGIIRVGVYDEQTSIFSIRLTNDPSNNTIERFQFGPTFSQRIGIAGQWTVNKTGVGIILGGDWILKYSLASGAGDAEYGMIPRAVERLELPVVGRFQPSRCRTITNNSTANPTPLWAQNAIVYEMRIETFTDVIMFGKNASSFQAATTLLSQLADLGITLLSLNPILNDGCTSVTIDPRILNAYSNKYPNILNPCLSTNRSDPTQVDQEFTQFVSTAHQFGMHVIVDNVVHGIDPSSTYITTLPADFFMHYENGSFIITQWGTVALDWSSQALRSWWISSIGLKWVHTYDIDGFRIDLEPAYVGSVLWKELRDSVENMTGKQILLITELINSQGTQAYTFDFTQNKYLLFSNTTNYPDFMNGLNLVDECSRNYETYVSVGISNHDSSRYAAFGRLSYFGYAFILSPMVPRFFQGEEFNATYDWFIGPNVLYFNQSDWQQNSYSSNIYLRNQVKRLISIRKQYRTILAPLDRPLNRVNILRITQYSNDTIDLEPYSMWNEATNPGASITVLASRNSSGLASLTIPLQSMSYNMTLWLHYHIVDLLNQSLLYIVDNPNRNQTQINLHLNLDHGSVVPILIQGCNTDC</sequence>
<keyword evidence="1" id="KW-0732">Signal</keyword>
<feature type="signal peptide" evidence="1">
    <location>
        <begin position="1"/>
        <end position="20"/>
    </location>
</feature>
<proteinExistence type="predicted"/>
<protein>
    <recommendedName>
        <fullName evidence="2">Glycosyl hydrolase family 13 catalytic domain-containing protein</fullName>
    </recommendedName>
</protein>
<dbReference type="SUPFAM" id="SSF51445">
    <property type="entry name" value="(Trans)glycosidases"/>
    <property type="match status" value="1"/>
</dbReference>
<dbReference type="InterPro" id="IPR017853">
    <property type="entry name" value="GH"/>
</dbReference>
<name>A0A814K058_9BILA</name>
<evidence type="ECO:0000313" key="4">
    <source>
        <dbReference type="EMBL" id="CAF3814862.1"/>
    </source>
</evidence>
<feature type="domain" description="Glycosyl hydrolase family 13 catalytic" evidence="2">
    <location>
        <begin position="321"/>
        <end position="652"/>
    </location>
</feature>
<dbReference type="Proteomes" id="UP000663829">
    <property type="component" value="Unassembled WGS sequence"/>
</dbReference>
<keyword evidence="5" id="KW-1185">Reference proteome</keyword>
<evidence type="ECO:0000259" key="2">
    <source>
        <dbReference type="SMART" id="SM00642"/>
    </source>
</evidence>
<dbReference type="Gene3D" id="3.20.20.80">
    <property type="entry name" value="Glycosidases"/>
    <property type="match status" value="1"/>
</dbReference>
<dbReference type="SMART" id="SM00642">
    <property type="entry name" value="Aamy"/>
    <property type="match status" value="1"/>
</dbReference>
<feature type="chain" id="PRO_5044131939" description="Glycosyl hydrolase family 13 catalytic domain-containing protein" evidence="1">
    <location>
        <begin position="21"/>
        <end position="778"/>
    </location>
</feature>
<dbReference type="EMBL" id="CAJOBC010004106">
    <property type="protein sequence ID" value="CAF3814862.1"/>
    <property type="molecule type" value="Genomic_DNA"/>
</dbReference>
<evidence type="ECO:0000256" key="1">
    <source>
        <dbReference type="SAM" id="SignalP"/>
    </source>
</evidence>
<dbReference type="AlphaFoldDB" id="A0A814K058"/>
<evidence type="ECO:0000313" key="5">
    <source>
        <dbReference type="Proteomes" id="UP000663829"/>
    </source>
</evidence>
<dbReference type="EMBL" id="CAJNOQ010004107">
    <property type="protein sequence ID" value="CAF1044915.1"/>
    <property type="molecule type" value="Genomic_DNA"/>
</dbReference>
<dbReference type="Proteomes" id="UP000681722">
    <property type="component" value="Unassembled WGS sequence"/>
</dbReference>